<sequence>MKKIILAIGLLSISCYSFSQDKLKRAVAHSKDYIVIQLGYAGMTGTGVSTLHMGLNRTVNVALMYDIPLSASKFSLGAGLGVGSDNYYFKKERIDITNTVAPARQASDNYKHSKLANTYLEIPLELRFHQFPDDLNKGFKVGIGVKAGYLLNAHTKTTSDATGHNVTQTESSKYWFNSYRLAGTARIGYGNFALFGTYSLSQIFKSNNTYALKGYSVGLSFGGF</sequence>
<evidence type="ECO:0000313" key="4">
    <source>
        <dbReference type="Proteomes" id="UP000183788"/>
    </source>
</evidence>
<dbReference type="PROSITE" id="PS51257">
    <property type="entry name" value="PROKAR_LIPOPROTEIN"/>
    <property type="match status" value="1"/>
</dbReference>
<proteinExistence type="predicted"/>
<evidence type="ECO:0000313" key="5">
    <source>
        <dbReference type="Proteomes" id="UP001326715"/>
    </source>
</evidence>
<keyword evidence="5" id="KW-1185">Reference proteome</keyword>
<evidence type="ECO:0000313" key="2">
    <source>
        <dbReference type="EMBL" id="SFW85314.1"/>
    </source>
</evidence>
<dbReference type="Proteomes" id="UP000183788">
    <property type="component" value="Unassembled WGS sequence"/>
</dbReference>
<protein>
    <submittedName>
        <fullName evidence="3">Outer membrane beta-barrel protein</fullName>
    </submittedName>
    <submittedName>
        <fullName evidence="2">Outer membrane protein beta-barrel domain-containing protein</fullName>
    </submittedName>
</protein>
<gene>
    <name evidence="2" type="ORF">SAMN05661012_05705</name>
    <name evidence="3" type="ORF">SR876_03170</name>
</gene>
<dbReference type="EMBL" id="FPIZ01000026">
    <property type="protein sequence ID" value="SFW85314.1"/>
    <property type="molecule type" value="Genomic_DNA"/>
</dbReference>
<dbReference type="RefSeq" id="WP_072364976.1">
    <property type="nucleotide sequence ID" value="NZ_CP139972.1"/>
</dbReference>
<dbReference type="AlphaFoldDB" id="A0A1K1SLZ4"/>
<dbReference type="Pfam" id="PF13568">
    <property type="entry name" value="OMP_b-brl_2"/>
    <property type="match status" value="1"/>
</dbReference>
<dbReference type="OrthoDB" id="959017at2"/>
<dbReference type="STRING" id="1004.SAMN05661012_05705"/>
<reference evidence="2 4" key="1">
    <citation type="submission" date="2016-11" db="EMBL/GenBank/DDBJ databases">
        <authorList>
            <person name="Jaros S."/>
            <person name="Januszkiewicz K."/>
            <person name="Wedrychowicz H."/>
        </authorList>
    </citation>
    <scope>NUCLEOTIDE SEQUENCE [LARGE SCALE GENOMIC DNA]</scope>
    <source>
        <strain evidence="2 4">DSM 784</strain>
    </source>
</reference>
<dbReference type="EMBL" id="CP140154">
    <property type="protein sequence ID" value="WQG90483.1"/>
    <property type="molecule type" value="Genomic_DNA"/>
</dbReference>
<evidence type="ECO:0000313" key="3">
    <source>
        <dbReference type="EMBL" id="WQG90483.1"/>
    </source>
</evidence>
<dbReference type="Proteomes" id="UP001326715">
    <property type="component" value="Chromosome"/>
</dbReference>
<evidence type="ECO:0000259" key="1">
    <source>
        <dbReference type="Pfam" id="PF13568"/>
    </source>
</evidence>
<accession>A0A1K1SLZ4</accession>
<name>A0A1K1SLZ4_9BACT</name>
<feature type="domain" description="Outer membrane protein beta-barrel" evidence="1">
    <location>
        <begin position="52"/>
        <end position="203"/>
    </location>
</feature>
<reference evidence="3 5" key="2">
    <citation type="submission" date="2023-11" db="EMBL/GenBank/DDBJ databases">
        <title>MicrobeMod: A computational toolkit for identifying prokaryotic methylation and restriction-modification with nanopore sequencing.</title>
        <authorList>
            <person name="Crits-Christoph A."/>
            <person name="Kang S.C."/>
            <person name="Lee H."/>
            <person name="Ostrov N."/>
        </authorList>
    </citation>
    <scope>NUCLEOTIDE SEQUENCE [LARGE SCALE GENOMIC DNA]</scope>
    <source>
        <strain evidence="3 5">ATCC 23090</strain>
    </source>
</reference>
<dbReference type="InterPro" id="IPR025665">
    <property type="entry name" value="Beta-barrel_OMP_2"/>
</dbReference>
<organism evidence="2 4">
    <name type="scientific">Chitinophaga sancti</name>
    <dbReference type="NCBI Taxonomy" id="1004"/>
    <lineage>
        <taxon>Bacteria</taxon>
        <taxon>Pseudomonadati</taxon>
        <taxon>Bacteroidota</taxon>
        <taxon>Chitinophagia</taxon>
        <taxon>Chitinophagales</taxon>
        <taxon>Chitinophagaceae</taxon>
        <taxon>Chitinophaga</taxon>
    </lineage>
</organism>